<evidence type="ECO:0000313" key="4">
    <source>
        <dbReference type="Proteomes" id="UP001418222"/>
    </source>
</evidence>
<dbReference type="PANTHER" id="PTHR36744">
    <property type="entry name" value="CYTOCHROME OXIDASE ASSEMBLY PROTEIN"/>
    <property type="match status" value="1"/>
</dbReference>
<dbReference type="Proteomes" id="UP001418222">
    <property type="component" value="Unassembled WGS sequence"/>
</dbReference>
<keyword evidence="4" id="KW-1185">Reference proteome</keyword>
<dbReference type="InterPro" id="IPR018628">
    <property type="entry name" value="Coa3_CC"/>
</dbReference>
<comment type="caution">
    <text evidence="3">The sequence shown here is derived from an EMBL/GenBank/DDBJ whole genome shotgun (WGS) entry which is preliminary data.</text>
</comment>
<evidence type="ECO:0000256" key="1">
    <source>
        <dbReference type="SAM" id="Phobius"/>
    </source>
</evidence>
<dbReference type="AlphaFoldDB" id="A0AAP0AZ54"/>
<protein>
    <recommendedName>
        <fullName evidence="2">Cytochrome c oxidase assembly factor 3 mitochondrial coiled-coil domain-containing protein</fullName>
    </recommendedName>
</protein>
<evidence type="ECO:0000259" key="2">
    <source>
        <dbReference type="Pfam" id="PF09813"/>
    </source>
</evidence>
<dbReference type="PANTHER" id="PTHR36744:SF2">
    <property type="entry name" value="CYTOCHROME OXIDASE ASSEMBLY PROTEIN"/>
    <property type="match status" value="1"/>
</dbReference>
<sequence length="168" mass="18420">MLNFRCRRASKQVDHFGKPPPDSPQFAIVLLPIRRIFTILLSSEEPSTAELSISGQAGRNFVSLRFPQADPAVPFGFFKQISPHPSGGSLRFMKQNSSKMSAFANLSTKTRNLIVGGSLTGFVFGVYYYTMRAVGGSDELQVAIDKFEESKINKSDAQNSGPSREPGL</sequence>
<keyword evidence="1" id="KW-1133">Transmembrane helix</keyword>
<proteinExistence type="predicted"/>
<accession>A0AAP0AZ54</accession>
<dbReference type="EMBL" id="JBBWWQ010000019">
    <property type="protein sequence ID" value="KAK8919359.1"/>
    <property type="molecule type" value="Genomic_DNA"/>
</dbReference>
<evidence type="ECO:0000313" key="3">
    <source>
        <dbReference type="EMBL" id="KAK8919359.1"/>
    </source>
</evidence>
<name>A0AAP0AZ54_9ASPA</name>
<dbReference type="Pfam" id="PF09813">
    <property type="entry name" value="Coa3_cc"/>
    <property type="match status" value="1"/>
</dbReference>
<gene>
    <name evidence="3" type="ORF">KSP39_PZI021149</name>
</gene>
<organism evidence="3 4">
    <name type="scientific">Platanthera zijinensis</name>
    <dbReference type="NCBI Taxonomy" id="2320716"/>
    <lineage>
        <taxon>Eukaryota</taxon>
        <taxon>Viridiplantae</taxon>
        <taxon>Streptophyta</taxon>
        <taxon>Embryophyta</taxon>
        <taxon>Tracheophyta</taxon>
        <taxon>Spermatophyta</taxon>
        <taxon>Magnoliopsida</taxon>
        <taxon>Liliopsida</taxon>
        <taxon>Asparagales</taxon>
        <taxon>Orchidaceae</taxon>
        <taxon>Orchidoideae</taxon>
        <taxon>Orchideae</taxon>
        <taxon>Orchidinae</taxon>
        <taxon>Platanthera</taxon>
    </lineage>
</organism>
<keyword evidence="1" id="KW-0812">Transmembrane</keyword>
<reference evidence="3 4" key="1">
    <citation type="journal article" date="2022" name="Nat. Plants">
        <title>Genomes of leafy and leafless Platanthera orchids illuminate the evolution of mycoheterotrophy.</title>
        <authorList>
            <person name="Li M.H."/>
            <person name="Liu K.W."/>
            <person name="Li Z."/>
            <person name="Lu H.C."/>
            <person name="Ye Q.L."/>
            <person name="Zhang D."/>
            <person name="Wang J.Y."/>
            <person name="Li Y.F."/>
            <person name="Zhong Z.M."/>
            <person name="Liu X."/>
            <person name="Yu X."/>
            <person name="Liu D.K."/>
            <person name="Tu X.D."/>
            <person name="Liu B."/>
            <person name="Hao Y."/>
            <person name="Liao X.Y."/>
            <person name="Jiang Y.T."/>
            <person name="Sun W.H."/>
            <person name="Chen J."/>
            <person name="Chen Y.Q."/>
            <person name="Ai Y."/>
            <person name="Zhai J.W."/>
            <person name="Wu S.S."/>
            <person name="Zhou Z."/>
            <person name="Hsiao Y.Y."/>
            <person name="Wu W.L."/>
            <person name="Chen Y.Y."/>
            <person name="Lin Y.F."/>
            <person name="Hsu J.L."/>
            <person name="Li C.Y."/>
            <person name="Wang Z.W."/>
            <person name="Zhao X."/>
            <person name="Zhong W.Y."/>
            <person name="Ma X.K."/>
            <person name="Ma L."/>
            <person name="Huang J."/>
            <person name="Chen G.Z."/>
            <person name="Huang M.Z."/>
            <person name="Huang L."/>
            <person name="Peng D.H."/>
            <person name="Luo Y.B."/>
            <person name="Zou S.Q."/>
            <person name="Chen S.P."/>
            <person name="Lan S."/>
            <person name="Tsai W.C."/>
            <person name="Van de Peer Y."/>
            <person name="Liu Z.J."/>
        </authorList>
    </citation>
    <scope>NUCLEOTIDE SEQUENCE [LARGE SCALE GENOMIC DNA]</scope>
    <source>
        <strain evidence="3">Lor287</strain>
    </source>
</reference>
<keyword evidence="1" id="KW-0472">Membrane</keyword>
<feature type="transmembrane region" description="Helical" evidence="1">
    <location>
        <begin position="113"/>
        <end position="130"/>
    </location>
</feature>
<feature type="domain" description="Cytochrome c oxidase assembly factor 3 mitochondrial coiled-coil" evidence="2">
    <location>
        <begin position="108"/>
        <end position="134"/>
    </location>
</feature>